<reference evidence="3" key="1">
    <citation type="journal article" date="2019" name="Int. J. Syst. Evol. Microbiol.">
        <title>The Global Catalogue of Microorganisms (GCM) 10K type strain sequencing project: providing services to taxonomists for standard genome sequencing and annotation.</title>
        <authorList>
            <consortium name="The Broad Institute Genomics Platform"/>
            <consortium name="The Broad Institute Genome Sequencing Center for Infectious Disease"/>
            <person name="Wu L."/>
            <person name="Ma J."/>
        </authorList>
    </citation>
    <scope>NUCLEOTIDE SEQUENCE [LARGE SCALE GENOMIC DNA]</scope>
    <source>
        <strain evidence="3">CGMCC 4.7643</strain>
    </source>
</reference>
<accession>A0ABW5GW68</accession>
<evidence type="ECO:0000256" key="1">
    <source>
        <dbReference type="SAM" id="Phobius"/>
    </source>
</evidence>
<gene>
    <name evidence="2" type="ORF">ACFSYJ_41730</name>
</gene>
<dbReference type="Proteomes" id="UP001597419">
    <property type="component" value="Unassembled WGS sequence"/>
</dbReference>
<keyword evidence="3" id="KW-1185">Reference proteome</keyword>
<protein>
    <submittedName>
        <fullName evidence="2">Uncharacterized protein</fullName>
    </submittedName>
</protein>
<dbReference type="EMBL" id="JBHUKU010000029">
    <property type="protein sequence ID" value="MFD2465198.1"/>
    <property type="molecule type" value="Genomic_DNA"/>
</dbReference>
<feature type="transmembrane region" description="Helical" evidence="1">
    <location>
        <begin position="6"/>
        <end position="38"/>
    </location>
</feature>
<name>A0ABW5GW68_9PSEU</name>
<dbReference type="RefSeq" id="WP_345407552.1">
    <property type="nucleotide sequence ID" value="NZ_BAABHG010000022.1"/>
</dbReference>
<keyword evidence="1" id="KW-1133">Transmembrane helix</keyword>
<proteinExistence type="predicted"/>
<keyword evidence="1" id="KW-0472">Membrane</keyword>
<keyword evidence="1" id="KW-0812">Transmembrane</keyword>
<evidence type="ECO:0000313" key="2">
    <source>
        <dbReference type="EMBL" id="MFD2465198.1"/>
    </source>
</evidence>
<organism evidence="2 3">
    <name type="scientific">Amycolatopsis samaneae</name>
    <dbReference type="NCBI Taxonomy" id="664691"/>
    <lineage>
        <taxon>Bacteria</taxon>
        <taxon>Bacillati</taxon>
        <taxon>Actinomycetota</taxon>
        <taxon>Actinomycetes</taxon>
        <taxon>Pseudonocardiales</taxon>
        <taxon>Pseudonocardiaceae</taxon>
        <taxon>Amycolatopsis</taxon>
    </lineage>
</organism>
<sequence length="52" mass="5304">MVIILGIVLLIAGLLTGIHALWVVGIVLAVAGAALAVLGTSGRRIGGRAHWY</sequence>
<comment type="caution">
    <text evidence="2">The sequence shown here is derived from an EMBL/GenBank/DDBJ whole genome shotgun (WGS) entry which is preliminary data.</text>
</comment>
<evidence type="ECO:0000313" key="3">
    <source>
        <dbReference type="Proteomes" id="UP001597419"/>
    </source>
</evidence>